<evidence type="ECO:0000256" key="9">
    <source>
        <dbReference type="RuleBase" id="RU362132"/>
    </source>
</evidence>
<feature type="domain" description="Thiamine pyrophosphate enzyme central" evidence="10">
    <location>
        <begin position="210"/>
        <end position="312"/>
    </location>
</feature>
<dbReference type="InterPro" id="IPR029061">
    <property type="entry name" value="THDP-binding"/>
</dbReference>
<evidence type="ECO:0000256" key="7">
    <source>
        <dbReference type="ARBA" id="ARBA00023239"/>
    </source>
</evidence>
<feature type="binding site" evidence="8">
    <location>
        <position position="453"/>
    </location>
    <ligand>
        <name>Mg(2+)</name>
        <dbReference type="ChEBI" id="CHEBI:18420"/>
    </ligand>
</feature>
<dbReference type="SUPFAM" id="SSF52467">
    <property type="entry name" value="DHS-like NAD/FAD-binding domain"/>
    <property type="match status" value="1"/>
</dbReference>
<dbReference type="Pfam" id="PF00205">
    <property type="entry name" value="TPP_enzyme_M"/>
    <property type="match status" value="1"/>
</dbReference>
<comment type="cofactor">
    <cofactor evidence="8">
        <name>Mg(2+)</name>
        <dbReference type="ChEBI" id="CHEBI:18420"/>
    </cofactor>
    <text evidence="8">Binds 1 Mg(2+) per subunit.</text>
</comment>
<dbReference type="GO" id="GO:0000287">
    <property type="term" value="F:magnesium ion binding"/>
    <property type="evidence" value="ECO:0007669"/>
    <property type="project" value="InterPro"/>
</dbReference>
<dbReference type="PhylomeDB" id="A0A060T6T9"/>
<evidence type="ECO:0000256" key="3">
    <source>
        <dbReference type="ARBA" id="ARBA00022723"/>
    </source>
</evidence>
<dbReference type="Pfam" id="PF02775">
    <property type="entry name" value="TPP_enzyme_C"/>
    <property type="match status" value="1"/>
</dbReference>
<evidence type="ECO:0000259" key="11">
    <source>
        <dbReference type="Pfam" id="PF02775"/>
    </source>
</evidence>
<dbReference type="EMBL" id="HG937692">
    <property type="protein sequence ID" value="CDP36514.1"/>
    <property type="molecule type" value="Genomic_DNA"/>
</dbReference>
<protein>
    <submittedName>
        <fullName evidence="13">ARAD1B14806p</fullName>
    </submittedName>
</protein>
<dbReference type="InterPro" id="IPR012110">
    <property type="entry name" value="PDC/IPDC-like"/>
</dbReference>
<evidence type="ECO:0000256" key="8">
    <source>
        <dbReference type="PIRSR" id="PIRSR036565-2"/>
    </source>
</evidence>
<evidence type="ECO:0000256" key="1">
    <source>
        <dbReference type="ARBA" id="ARBA00001964"/>
    </source>
</evidence>
<dbReference type="CDD" id="cd07038">
    <property type="entry name" value="TPP_PYR_PDC_IPDC_like"/>
    <property type="match status" value="1"/>
</dbReference>
<accession>A0A060T6T9</accession>
<dbReference type="FunFam" id="3.40.50.970:FF:000024">
    <property type="entry name" value="Pyruvate decarboxylase isozyme"/>
    <property type="match status" value="1"/>
</dbReference>
<evidence type="ECO:0000256" key="4">
    <source>
        <dbReference type="ARBA" id="ARBA00022793"/>
    </source>
</evidence>
<dbReference type="SUPFAM" id="SSF52518">
    <property type="entry name" value="Thiamin diphosphate-binding fold (THDP-binding)"/>
    <property type="match status" value="2"/>
</dbReference>
<dbReference type="InterPro" id="IPR011766">
    <property type="entry name" value="TPP_enzyme_TPP-bd"/>
</dbReference>
<dbReference type="InterPro" id="IPR047214">
    <property type="entry name" value="TPP_PDC_IPDC"/>
</dbReference>
<dbReference type="Gene3D" id="3.40.50.1220">
    <property type="entry name" value="TPP-binding domain"/>
    <property type="match status" value="1"/>
</dbReference>
<dbReference type="GO" id="GO:0004737">
    <property type="term" value="F:pyruvate decarboxylase activity"/>
    <property type="evidence" value="ECO:0007669"/>
    <property type="project" value="TreeGrafter"/>
</dbReference>
<keyword evidence="7" id="KW-0456">Lyase</keyword>
<dbReference type="GO" id="GO:0005829">
    <property type="term" value="C:cytosol"/>
    <property type="evidence" value="ECO:0007669"/>
    <property type="project" value="TreeGrafter"/>
</dbReference>
<dbReference type="InterPro" id="IPR047213">
    <property type="entry name" value="TPP_PYR_PDC_IPDC-like"/>
</dbReference>
<feature type="domain" description="Thiamine pyrophosphate enzyme N-terminal TPP-binding" evidence="12">
    <location>
        <begin position="11"/>
        <end position="116"/>
    </location>
</feature>
<comment type="cofactor">
    <cofactor evidence="1">
        <name>thiamine diphosphate</name>
        <dbReference type="ChEBI" id="CHEBI:58937"/>
    </cofactor>
</comment>
<evidence type="ECO:0000256" key="5">
    <source>
        <dbReference type="ARBA" id="ARBA00022842"/>
    </source>
</evidence>
<evidence type="ECO:0000259" key="12">
    <source>
        <dbReference type="Pfam" id="PF02776"/>
    </source>
</evidence>
<dbReference type="Pfam" id="PF02776">
    <property type="entry name" value="TPP_enzyme_N"/>
    <property type="match status" value="1"/>
</dbReference>
<feature type="domain" description="Thiamine pyrophosphate enzyme TPP-binding" evidence="11">
    <location>
        <begin position="406"/>
        <end position="549"/>
    </location>
</feature>
<feature type="binding site" evidence="8">
    <location>
        <position position="482"/>
    </location>
    <ligand>
        <name>Mg(2+)</name>
        <dbReference type="ChEBI" id="CHEBI:18420"/>
    </ligand>
</feature>
<dbReference type="Gene3D" id="3.40.50.970">
    <property type="match status" value="2"/>
</dbReference>
<dbReference type="InterPro" id="IPR012001">
    <property type="entry name" value="Thiamin_PyroP_enz_TPP-bd_dom"/>
</dbReference>
<dbReference type="FunFam" id="3.40.50.970:FF:000019">
    <property type="entry name" value="Pyruvate decarboxylase isozyme"/>
    <property type="match status" value="1"/>
</dbReference>
<keyword evidence="6 9" id="KW-0786">Thiamine pyrophosphate</keyword>
<evidence type="ECO:0000259" key="10">
    <source>
        <dbReference type="Pfam" id="PF00205"/>
    </source>
</evidence>
<proteinExistence type="inferred from homology"/>
<feature type="binding site" evidence="8">
    <location>
        <position position="480"/>
    </location>
    <ligand>
        <name>Mg(2+)</name>
        <dbReference type="ChEBI" id="CHEBI:18420"/>
    </ligand>
</feature>
<organism evidence="13">
    <name type="scientific">Blastobotrys adeninivorans</name>
    <name type="common">Yeast</name>
    <name type="synonym">Arxula adeninivorans</name>
    <dbReference type="NCBI Taxonomy" id="409370"/>
    <lineage>
        <taxon>Eukaryota</taxon>
        <taxon>Fungi</taxon>
        <taxon>Dikarya</taxon>
        <taxon>Ascomycota</taxon>
        <taxon>Saccharomycotina</taxon>
        <taxon>Dipodascomycetes</taxon>
        <taxon>Dipodascales</taxon>
        <taxon>Trichomonascaceae</taxon>
        <taxon>Blastobotrys</taxon>
    </lineage>
</organism>
<evidence type="ECO:0000256" key="2">
    <source>
        <dbReference type="ARBA" id="ARBA00007812"/>
    </source>
</evidence>
<gene>
    <name evidence="13" type="ORF">GNLVRS02_ARAD1B14806g</name>
</gene>
<reference evidence="13" key="1">
    <citation type="submission" date="2014-02" db="EMBL/GenBank/DDBJ databases">
        <authorList>
            <person name="Genoscope - CEA"/>
        </authorList>
    </citation>
    <scope>NUCLEOTIDE SEQUENCE</scope>
    <source>
        <strain evidence="13">LS3</strain>
    </source>
</reference>
<dbReference type="InterPro" id="IPR012000">
    <property type="entry name" value="Thiamin_PyroP_enz_cen_dom"/>
</dbReference>
<keyword evidence="3 8" id="KW-0479">Metal-binding</keyword>
<sequence>MTPIEHKTTALANYLFRRVSQLGVQHILGVPGDFNLFLLDYVESNPNLKWVGCCNELNAAYAADGFSRLKHVPGVLITTYGVGELSALNGIAGARAERSPILHIVGMTSRAQQSKNLLLHHVVPGGAEFEPDHMLFTQSSKPFSCATEILMEPSKAGAQIDRVIKEIVRTSSPGYIYLPTDMVHKPIPEPEGPLDLSYQSTDKDREDKVVEAVLAEIYKSSNPAILVDVLTDRFKSRELAQELINKTGFWAYSTGMGKGLVDETHPQFVGLYNGQASADGVAQAIESSDLVINVGPLLSDSNTGGFTRKIDDKNAILLHNLYCTVRGEKYEGVHFEPVLRRVVKTLDQSKVPKRVEPKPTVKPMEPEPNGKADIYHTAVVDSLSKLMKPKDSLFVESSTFQFAYQDVKAPENTSFHSQIFYSSIGFALPSILGAGLANRENNSEGRVILVEGDGSAQMTIQELGTIVRNKLNPIIFLVNNEGYSIERAIWGPEQGYNDICPKWKWTQLAEALGGTPGKDFVSYRVSTRKELDELVSGKLDADSDKCRFVEIVLNQFDYPWRLRYQVKNMGAYNMAIAKEYAKEHGEE</sequence>
<dbReference type="PANTHER" id="PTHR43452">
    <property type="entry name" value="PYRUVATE DECARBOXYLASE"/>
    <property type="match status" value="1"/>
</dbReference>
<reference evidence="13" key="2">
    <citation type="submission" date="2014-06" db="EMBL/GenBank/DDBJ databases">
        <title>The complete genome of Blastobotrys (Arxula) adeninivorans LS3 - a yeast of biotechnological interest.</title>
        <authorList>
            <person name="Kunze G."/>
            <person name="Gaillardin C."/>
            <person name="Czernicka M."/>
            <person name="Durrens P."/>
            <person name="Martin T."/>
            <person name="Boer E."/>
            <person name="Gabaldon T."/>
            <person name="Cruz J."/>
            <person name="Talla E."/>
            <person name="Marck C."/>
            <person name="Goffeau A."/>
            <person name="Barbe V."/>
            <person name="Baret P."/>
            <person name="Baronian K."/>
            <person name="Beier S."/>
            <person name="Bleykasten C."/>
            <person name="Bode R."/>
            <person name="Casaregola S."/>
            <person name="Despons L."/>
            <person name="Fairhead C."/>
            <person name="Giersberg M."/>
            <person name="Gierski P."/>
            <person name="Hahnel U."/>
            <person name="Hartmann A."/>
            <person name="Jankowska D."/>
            <person name="Jubin C."/>
            <person name="Jung P."/>
            <person name="Lafontaine I."/>
            <person name="Leh-Louis V."/>
            <person name="Lemaire M."/>
            <person name="Marcet-Houben M."/>
            <person name="Mascher M."/>
            <person name="Morel G."/>
            <person name="Richard G.-F."/>
            <person name="Riechen J."/>
            <person name="Sacerdot C."/>
            <person name="Sarkar A."/>
            <person name="Savel G."/>
            <person name="Schacherer J."/>
            <person name="Sherman D."/>
            <person name="Straub M.-L."/>
            <person name="Stein N."/>
            <person name="Thierry A."/>
            <person name="Trautwein-Schult A."/>
            <person name="Westhof E."/>
            <person name="Worch S."/>
            <person name="Dujon B."/>
            <person name="Souciet J.-L."/>
            <person name="Wincker P."/>
            <person name="Scholz U."/>
            <person name="Neuveglise N."/>
        </authorList>
    </citation>
    <scope>NUCLEOTIDE SEQUENCE</scope>
    <source>
        <strain evidence="13">LS3</strain>
    </source>
</reference>
<keyword evidence="4" id="KW-0210">Decarboxylase</keyword>
<dbReference type="PIRSF" id="PIRSF036565">
    <property type="entry name" value="Pyruvt_ip_decrb"/>
    <property type="match status" value="1"/>
</dbReference>
<comment type="similarity">
    <text evidence="2 9">Belongs to the TPP enzyme family.</text>
</comment>
<evidence type="ECO:0000256" key="6">
    <source>
        <dbReference type="ARBA" id="ARBA00023052"/>
    </source>
</evidence>
<dbReference type="AlphaFoldDB" id="A0A060T6T9"/>
<dbReference type="GO" id="GO:0030976">
    <property type="term" value="F:thiamine pyrophosphate binding"/>
    <property type="evidence" value="ECO:0007669"/>
    <property type="project" value="InterPro"/>
</dbReference>
<dbReference type="PANTHER" id="PTHR43452:SF3">
    <property type="entry name" value="TRANSAMINATED AMINO ACID DECARBOXYLASE"/>
    <property type="match status" value="1"/>
</dbReference>
<dbReference type="GO" id="GO:0005634">
    <property type="term" value="C:nucleus"/>
    <property type="evidence" value="ECO:0007669"/>
    <property type="project" value="TreeGrafter"/>
</dbReference>
<dbReference type="GO" id="GO:0000949">
    <property type="term" value="P:aromatic amino acid family catabolic process to alcohol via Ehrlich pathway"/>
    <property type="evidence" value="ECO:0007669"/>
    <property type="project" value="TreeGrafter"/>
</dbReference>
<dbReference type="CDD" id="cd02005">
    <property type="entry name" value="TPP_PDC_IPDC"/>
    <property type="match status" value="1"/>
</dbReference>
<dbReference type="InterPro" id="IPR029035">
    <property type="entry name" value="DHS-like_NAD/FAD-binding_dom"/>
</dbReference>
<evidence type="ECO:0000313" key="13">
    <source>
        <dbReference type="EMBL" id="CDP36514.1"/>
    </source>
</evidence>
<keyword evidence="5 8" id="KW-0460">Magnesium</keyword>
<name>A0A060T6T9_BLAAD</name>